<evidence type="ECO:0000313" key="6">
    <source>
        <dbReference type="Proteomes" id="UP000473681"/>
    </source>
</evidence>
<dbReference type="EMBL" id="SWVK01000012">
    <property type="protein sequence ID" value="NFN35377.1"/>
    <property type="molecule type" value="Genomic_DNA"/>
</dbReference>
<evidence type="ECO:0000259" key="1">
    <source>
        <dbReference type="Pfam" id="PF12673"/>
    </source>
</evidence>
<evidence type="ECO:0000313" key="2">
    <source>
        <dbReference type="EMBL" id="NFA44453.1"/>
    </source>
</evidence>
<protein>
    <submittedName>
        <fullName evidence="2">DUF3794 domain-containing protein</fullName>
    </submittedName>
</protein>
<accession>A0A0C2SKK1</accession>
<dbReference type="Proteomes" id="UP000476820">
    <property type="component" value="Unassembled WGS sequence"/>
</dbReference>
<dbReference type="EMBL" id="SWOV01000006">
    <property type="protein sequence ID" value="NFF86984.1"/>
    <property type="molecule type" value="Genomic_DNA"/>
</dbReference>
<dbReference type="InterPro" id="IPR024300">
    <property type="entry name" value="SipL_SPOCS_dom"/>
</dbReference>
<evidence type="ECO:0000313" key="4">
    <source>
        <dbReference type="EMBL" id="NFN35377.1"/>
    </source>
</evidence>
<name>A0A0C2SKK1_CLOBO</name>
<dbReference type="Proteomes" id="UP000472355">
    <property type="component" value="Unassembled WGS sequence"/>
</dbReference>
<proteinExistence type="predicted"/>
<sequence length="263" mass="28855">MYCKCTKGNNYKVIGLCDPKDYNQTNKAAWTQITIPEILPLPECYPNIEDIERVYVKVLIDSTRVIKTAISDGANVEGGILTGRKLMIDGSICQTVVYTADTCEQSLHSINFKFPFCTSIVLDPKTDVEEDEFCVETCIENVFAKALNARTIFKSVTLFLLAKKATTICPVQSVISGTITNSATIAADVTIELYDENGNVIDYQKYTIPASGTQSYKFEALCDGKYTVEFETSTTGLKMNPEISPVITVPTGSTNVNSTVVIV</sequence>
<dbReference type="Pfam" id="PF12673">
    <property type="entry name" value="SipL"/>
    <property type="match status" value="1"/>
</dbReference>
<dbReference type="OrthoDB" id="1912445at2"/>
<reference evidence="6 7" key="2">
    <citation type="submission" date="2019-04" db="EMBL/GenBank/DDBJ databases">
        <title>Genome sequencing of Clostridium botulinum Groups I-IV and Clostridium butyricum.</title>
        <authorList>
            <person name="Brunt J."/>
            <person name="Van Vliet A.H.M."/>
            <person name="Stringer S.C."/>
            <person name="Carter A.T."/>
            <person name="Peck M.W."/>
        </authorList>
    </citation>
    <scope>NUCLEOTIDE SEQUENCE [LARGE SCALE GENOMIC DNA]</scope>
    <source>
        <strain evidence="3 7">1605</strain>
        <strain evidence="4 6">CB-K-33E</strain>
    </source>
</reference>
<evidence type="ECO:0000313" key="3">
    <source>
        <dbReference type="EMBL" id="NFF86984.1"/>
    </source>
</evidence>
<reference evidence="2 5" key="1">
    <citation type="submission" date="2019-02" db="EMBL/GenBank/DDBJ databases">
        <title>Genome sequencing of Clostridium botulinum clinical isolates.</title>
        <authorList>
            <person name="Brunt J."/>
            <person name="Van Vliet A.H.M."/>
            <person name="Stringer S.C."/>
            <person name="Grant K.A."/>
            <person name="Carter A.C."/>
            <person name="Peck M.W."/>
        </authorList>
    </citation>
    <scope>NUCLEOTIDE SEQUENCE [LARGE SCALE GENOMIC DNA]</scope>
    <source>
        <strain evidence="2 5">H113700579</strain>
    </source>
</reference>
<dbReference type="Gene3D" id="2.60.40.10">
    <property type="entry name" value="Immunoglobulins"/>
    <property type="match status" value="1"/>
</dbReference>
<gene>
    <name evidence="2" type="ORF">EXM65_18300</name>
    <name evidence="3" type="ORF">FC774_03575</name>
    <name evidence="4" type="ORF">FDB51_09585</name>
</gene>
<dbReference type="EMBL" id="SGKU01000085">
    <property type="protein sequence ID" value="NFA44453.1"/>
    <property type="molecule type" value="Genomic_DNA"/>
</dbReference>
<comment type="caution">
    <text evidence="2">The sequence shown here is derived from an EMBL/GenBank/DDBJ whole genome shotgun (WGS) entry which is preliminary data.</text>
</comment>
<dbReference type="RefSeq" id="WP_012450384.1">
    <property type="nucleotide sequence ID" value="NZ_CP010520.1"/>
</dbReference>
<evidence type="ECO:0000313" key="5">
    <source>
        <dbReference type="Proteomes" id="UP000472355"/>
    </source>
</evidence>
<feature type="domain" description="SipL SPOCS" evidence="1">
    <location>
        <begin position="48"/>
        <end position="144"/>
    </location>
</feature>
<organism evidence="2 5">
    <name type="scientific">Clostridium botulinum</name>
    <dbReference type="NCBI Taxonomy" id="1491"/>
    <lineage>
        <taxon>Bacteria</taxon>
        <taxon>Bacillati</taxon>
        <taxon>Bacillota</taxon>
        <taxon>Clostridia</taxon>
        <taxon>Eubacteriales</taxon>
        <taxon>Clostridiaceae</taxon>
        <taxon>Clostridium</taxon>
    </lineage>
</organism>
<dbReference type="Proteomes" id="UP000473681">
    <property type="component" value="Unassembled WGS sequence"/>
</dbReference>
<dbReference type="InterPro" id="IPR013783">
    <property type="entry name" value="Ig-like_fold"/>
</dbReference>
<evidence type="ECO:0000313" key="7">
    <source>
        <dbReference type="Proteomes" id="UP000476820"/>
    </source>
</evidence>
<dbReference type="AlphaFoldDB" id="A0A0C2SKK1"/>